<evidence type="ECO:0000256" key="5">
    <source>
        <dbReference type="SAM" id="MobiDB-lite"/>
    </source>
</evidence>
<comment type="caution">
    <text evidence="6">The sequence shown here is derived from an EMBL/GenBank/DDBJ whole genome shotgun (WGS) entry which is preliminary data.</text>
</comment>
<dbReference type="InterPro" id="IPR031568">
    <property type="entry name" value="Pet117"/>
</dbReference>
<dbReference type="PANTHER" id="PTHR28163">
    <property type="entry name" value="PROTEIN PET117 HOMOLOG, MITOCHONDRIAL"/>
    <property type="match status" value="1"/>
</dbReference>
<evidence type="ECO:0008006" key="8">
    <source>
        <dbReference type="Google" id="ProtNLM"/>
    </source>
</evidence>
<keyword evidence="7" id="KW-1185">Reference proteome</keyword>
<proteinExistence type="inferred from homology"/>
<evidence type="ECO:0000256" key="1">
    <source>
        <dbReference type="ARBA" id="ARBA00004173"/>
    </source>
</evidence>
<evidence type="ECO:0000256" key="2">
    <source>
        <dbReference type="ARBA" id="ARBA00008197"/>
    </source>
</evidence>
<comment type="subcellular location">
    <subcellularLocation>
        <location evidence="1">Mitochondrion</location>
    </subcellularLocation>
</comment>
<reference evidence="6" key="1">
    <citation type="submission" date="2021-03" db="EMBL/GenBank/DDBJ databases">
        <title>Draft genome sequence of rust myrtle Austropuccinia psidii MF-1, a brazilian biotype.</title>
        <authorList>
            <person name="Quecine M.C."/>
            <person name="Pachon D.M.R."/>
            <person name="Bonatelli M.L."/>
            <person name="Correr F.H."/>
            <person name="Franceschini L.M."/>
            <person name="Leite T.F."/>
            <person name="Margarido G.R.A."/>
            <person name="Almeida C.A."/>
            <person name="Ferrarezi J.A."/>
            <person name="Labate C.A."/>
        </authorList>
    </citation>
    <scope>NUCLEOTIDE SEQUENCE</scope>
    <source>
        <strain evidence="6">MF-1</strain>
    </source>
</reference>
<evidence type="ECO:0000256" key="4">
    <source>
        <dbReference type="ARBA" id="ARBA00023128"/>
    </source>
</evidence>
<protein>
    <recommendedName>
        <fullName evidence="8">Cytochrome c oxidase assembly protein</fullName>
    </recommendedName>
</protein>
<dbReference type="Pfam" id="PF15786">
    <property type="entry name" value="PET117"/>
    <property type="match status" value="1"/>
</dbReference>
<gene>
    <name evidence="6" type="ORF">O181_064645</name>
</gene>
<evidence type="ECO:0000256" key="3">
    <source>
        <dbReference type="ARBA" id="ARBA00022946"/>
    </source>
</evidence>
<sequence>MSFCAWAPSLPNAGSPVCLIEESGERPVLLRNRLSWRRASPLKAIADASLKMSRTAKFALLLTSSITGLTVWGVHYLQTSEREAMYQGVLRDKERIKARLAQMARETEFDEQSRRRDYLENLQPITNHSGPRPEKPKETLSSNGSINPIKLEGCKTC</sequence>
<dbReference type="AlphaFoldDB" id="A0A9Q3ETJ5"/>
<organism evidence="6 7">
    <name type="scientific">Austropuccinia psidii MF-1</name>
    <dbReference type="NCBI Taxonomy" id="1389203"/>
    <lineage>
        <taxon>Eukaryota</taxon>
        <taxon>Fungi</taxon>
        <taxon>Dikarya</taxon>
        <taxon>Basidiomycota</taxon>
        <taxon>Pucciniomycotina</taxon>
        <taxon>Pucciniomycetes</taxon>
        <taxon>Pucciniales</taxon>
        <taxon>Sphaerophragmiaceae</taxon>
        <taxon>Austropuccinia</taxon>
    </lineage>
</organism>
<dbReference type="OrthoDB" id="76305at2759"/>
<dbReference type="PANTHER" id="PTHR28163:SF1">
    <property type="entry name" value="PROTEIN PET117 HOMOLOG, MITOCHONDRIAL"/>
    <property type="match status" value="1"/>
</dbReference>
<dbReference type="Proteomes" id="UP000765509">
    <property type="component" value="Unassembled WGS sequence"/>
</dbReference>
<accession>A0A9Q3ETJ5</accession>
<name>A0A9Q3ETJ5_9BASI</name>
<dbReference type="EMBL" id="AVOT02031405">
    <property type="protein sequence ID" value="MBW0524930.1"/>
    <property type="molecule type" value="Genomic_DNA"/>
</dbReference>
<evidence type="ECO:0000313" key="6">
    <source>
        <dbReference type="EMBL" id="MBW0524930.1"/>
    </source>
</evidence>
<keyword evidence="3" id="KW-0809">Transit peptide</keyword>
<dbReference type="GO" id="GO:0033617">
    <property type="term" value="P:mitochondrial respiratory chain complex IV assembly"/>
    <property type="evidence" value="ECO:0007669"/>
    <property type="project" value="TreeGrafter"/>
</dbReference>
<keyword evidence="4" id="KW-0496">Mitochondrion</keyword>
<evidence type="ECO:0000313" key="7">
    <source>
        <dbReference type="Proteomes" id="UP000765509"/>
    </source>
</evidence>
<feature type="region of interest" description="Disordered" evidence="5">
    <location>
        <begin position="121"/>
        <end position="147"/>
    </location>
</feature>
<comment type="similarity">
    <text evidence="2">Belongs to the PET117 family.</text>
</comment>
<dbReference type="GO" id="GO:0005739">
    <property type="term" value="C:mitochondrion"/>
    <property type="evidence" value="ECO:0007669"/>
    <property type="project" value="UniProtKB-SubCell"/>
</dbReference>